<evidence type="ECO:0000256" key="1">
    <source>
        <dbReference type="SAM" id="Phobius"/>
    </source>
</evidence>
<gene>
    <name evidence="2" type="ORF">COU85_00980</name>
</gene>
<proteinExistence type="predicted"/>
<organism evidence="2 3">
    <name type="scientific">Candidatus Portnoybacteria bacterium CG10_big_fil_rev_8_21_14_0_10_44_7</name>
    <dbReference type="NCBI Taxonomy" id="1974816"/>
    <lineage>
        <taxon>Bacteria</taxon>
        <taxon>Candidatus Portnoyibacteriota</taxon>
    </lineage>
</organism>
<accession>A0A2M8KJ51</accession>
<dbReference type="Proteomes" id="UP000231086">
    <property type="component" value="Unassembled WGS sequence"/>
</dbReference>
<keyword evidence="1" id="KW-1133">Transmembrane helix</keyword>
<dbReference type="AlphaFoldDB" id="A0A2M8KJ51"/>
<keyword evidence="1" id="KW-0472">Membrane</keyword>
<feature type="transmembrane region" description="Helical" evidence="1">
    <location>
        <begin position="22"/>
        <end position="40"/>
    </location>
</feature>
<name>A0A2M8KJ51_9BACT</name>
<feature type="transmembrane region" description="Helical" evidence="1">
    <location>
        <begin position="81"/>
        <end position="98"/>
    </location>
</feature>
<evidence type="ECO:0000313" key="3">
    <source>
        <dbReference type="Proteomes" id="UP000231086"/>
    </source>
</evidence>
<feature type="transmembrane region" description="Helical" evidence="1">
    <location>
        <begin position="158"/>
        <end position="174"/>
    </location>
</feature>
<feature type="transmembrane region" description="Helical" evidence="1">
    <location>
        <begin position="119"/>
        <end position="138"/>
    </location>
</feature>
<evidence type="ECO:0000313" key="2">
    <source>
        <dbReference type="EMBL" id="PJE59928.1"/>
    </source>
</evidence>
<reference evidence="3" key="1">
    <citation type="submission" date="2017-09" db="EMBL/GenBank/DDBJ databases">
        <title>Depth-based differentiation of microbial function through sediment-hosted aquifers and enrichment of novel symbionts in the deep terrestrial subsurface.</title>
        <authorList>
            <person name="Probst A.J."/>
            <person name="Ladd B."/>
            <person name="Jarett J.K."/>
            <person name="Geller-Mcgrath D.E."/>
            <person name="Sieber C.M.K."/>
            <person name="Emerson J.B."/>
            <person name="Anantharaman K."/>
            <person name="Thomas B.C."/>
            <person name="Malmstrom R."/>
            <person name="Stieglmeier M."/>
            <person name="Klingl A."/>
            <person name="Woyke T."/>
            <person name="Ryan C.M."/>
            <person name="Banfield J.F."/>
        </authorList>
    </citation>
    <scope>NUCLEOTIDE SEQUENCE [LARGE SCALE GENOMIC DNA]</scope>
</reference>
<keyword evidence="1" id="KW-0812">Transmembrane</keyword>
<feature type="transmembrane region" description="Helical" evidence="1">
    <location>
        <begin position="47"/>
        <end position="69"/>
    </location>
</feature>
<protein>
    <submittedName>
        <fullName evidence="2">Uncharacterized protein</fullName>
    </submittedName>
</protein>
<dbReference type="EMBL" id="PFEA01000019">
    <property type="protein sequence ID" value="PJE59928.1"/>
    <property type="molecule type" value="Genomic_DNA"/>
</dbReference>
<comment type="caution">
    <text evidence="2">The sequence shown here is derived from an EMBL/GenBank/DDBJ whole genome shotgun (WGS) entry which is preliminary data.</text>
</comment>
<sequence length="180" mass="20045">MLPAVTNTTQGLLDSVNLTPSAWDFVLLGLLILASFLYGLTLGKNRLVVVNLSALFAFLLTETIPWGGFSWLAQKKPGDSLVIFIFFALVVAFFFLLPKSSLTSALRLRKRGSASWWQLWLLGIAQIGMIAAMVGAFLNPKTVVSLNIFMRDYLFSDLGLFIWILVNLALIVFLKKKKED</sequence>